<evidence type="ECO:0000313" key="9">
    <source>
        <dbReference type="Proteomes" id="UP000628017"/>
    </source>
</evidence>
<keyword evidence="5 7" id="KW-1133">Transmembrane helix</keyword>
<evidence type="ECO:0000256" key="7">
    <source>
        <dbReference type="SAM" id="Phobius"/>
    </source>
</evidence>
<keyword evidence="4 7" id="KW-0812">Transmembrane</keyword>
<dbReference type="AlphaFoldDB" id="A0A916R131"/>
<comment type="caution">
    <text evidence="8">The sequence shown here is derived from an EMBL/GenBank/DDBJ whole genome shotgun (WGS) entry which is preliminary data.</text>
</comment>
<feature type="transmembrane region" description="Helical" evidence="7">
    <location>
        <begin position="6"/>
        <end position="24"/>
    </location>
</feature>
<reference evidence="8" key="2">
    <citation type="submission" date="2020-09" db="EMBL/GenBank/DDBJ databases">
        <authorList>
            <person name="Sun Q."/>
            <person name="Zhou Y."/>
        </authorList>
    </citation>
    <scope>NUCLEOTIDE SEQUENCE</scope>
    <source>
        <strain evidence="8">CGMCC 1.15880</strain>
    </source>
</reference>
<dbReference type="PANTHER" id="PTHR33884">
    <property type="entry name" value="UPF0410 PROTEIN YMGE"/>
    <property type="match status" value="1"/>
</dbReference>
<dbReference type="GO" id="GO:0005886">
    <property type="term" value="C:plasma membrane"/>
    <property type="evidence" value="ECO:0007669"/>
    <property type="project" value="UniProtKB-SubCell"/>
</dbReference>
<dbReference type="Pfam" id="PF04226">
    <property type="entry name" value="Transgly_assoc"/>
    <property type="match status" value="1"/>
</dbReference>
<dbReference type="PANTHER" id="PTHR33884:SF3">
    <property type="entry name" value="UPF0410 PROTEIN YMGE"/>
    <property type="match status" value="1"/>
</dbReference>
<dbReference type="Proteomes" id="UP000628017">
    <property type="component" value="Unassembled WGS sequence"/>
</dbReference>
<feature type="transmembrane region" description="Helical" evidence="7">
    <location>
        <begin position="60"/>
        <end position="81"/>
    </location>
</feature>
<accession>A0A916R131</accession>
<evidence type="ECO:0000256" key="1">
    <source>
        <dbReference type="ARBA" id="ARBA00004651"/>
    </source>
</evidence>
<evidence type="ECO:0000256" key="3">
    <source>
        <dbReference type="ARBA" id="ARBA00022475"/>
    </source>
</evidence>
<dbReference type="EMBL" id="BMKA01000002">
    <property type="protein sequence ID" value="GGA19873.1"/>
    <property type="molecule type" value="Genomic_DNA"/>
</dbReference>
<dbReference type="InterPro" id="IPR007341">
    <property type="entry name" value="Transgly_assoc"/>
</dbReference>
<gene>
    <name evidence="8" type="ORF">GCM10011498_20980</name>
</gene>
<evidence type="ECO:0000256" key="4">
    <source>
        <dbReference type="ARBA" id="ARBA00022692"/>
    </source>
</evidence>
<evidence type="ECO:0000256" key="5">
    <source>
        <dbReference type="ARBA" id="ARBA00022989"/>
    </source>
</evidence>
<evidence type="ECO:0000256" key="6">
    <source>
        <dbReference type="ARBA" id="ARBA00023136"/>
    </source>
</evidence>
<evidence type="ECO:0000256" key="2">
    <source>
        <dbReference type="ARBA" id="ARBA00011006"/>
    </source>
</evidence>
<keyword evidence="3" id="KW-1003">Cell membrane</keyword>
<reference evidence="8" key="1">
    <citation type="journal article" date="2014" name="Int. J. Syst. Evol. Microbiol.">
        <title>Complete genome sequence of Corynebacterium casei LMG S-19264T (=DSM 44701T), isolated from a smear-ripened cheese.</title>
        <authorList>
            <consortium name="US DOE Joint Genome Institute (JGI-PGF)"/>
            <person name="Walter F."/>
            <person name="Albersmeier A."/>
            <person name="Kalinowski J."/>
            <person name="Ruckert C."/>
        </authorList>
    </citation>
    <scope>NUCLEOTIDE SEQUENCE</scope>
    <source>
        <strain evidence="8">CGMCC 1.15880</strain>
    </source>
</reference>
<proteinExistence type="inferred from homology"/>
<dbReference type="RefSeq" id="WP_188674380.1">
    <property type="nucleotide sequence ID" value="NZ_BMKA01000002.1"/>
</dbReference>
<keyword evidence="9" id="KW-1185">Reference proteome</keyword>
<feature type="transmembrane region" description="Helical" evidence="7">
    <location>
        <begin position="31"/>
        <end position="54"/>
    </location>
</feature>
<protein>
    <submittedName>
        <fullName evidence="8">Membrane protein</fullName>
    </submittedName>
</protein>
<organism evidence="8 9">
    <name type="scientific">Neptunicoccus cionae</name>
    <dbReference type="NCBI Taxonomy" id="2035344"/>
    <lineage>
        <taxon>Bacteria</taxon>
        <taxon>Pseudomonadati</taxon>
        <taxon>Pseudomonadota</taxon>
        <taxon>Alphaproteobacteria</taxon>
        <taxon>Rhodobacterales</taxon>
        <taxon>Paracoccaceae</taxon>
        <taxon>Neptunicoccus</taxon>
    </lineage>
</organism>
<sequence>MGITSVFVLLIVGAVAGWLAGKIVKGSGFGLIGNIVIGILGAFIATLLLPAIGLPVGGGLLGSIISATIGAVILLFLLQLLKRGS</sequence>
<keyword evidence="6 7" id="KW-0472">Membrane</keyword>
<evidence type="ECO:0000313" key="8">
    <source>
        <dbReference type="EMBL" id="GGA19873.1"/>
    </source>
</evidence>
<comment type="similarity">
    <text evidence="2">Belongs to the UPF0410 family.</text>
</comment>
<comment type="subcellular location">
    <subcellularLocation>
        <location evidence="1">Cell membrane</location>
        <topology evidence="1">Multi-pass membrane protein</topology>
    </subcellularLocation>
</comment>
<name>A0A916R131_9RHOB</name>